<dbReference type="InterPro" id="IPR038966">
    <property type="entry name" value="TMA17"/>
</dbReference>
<dbReference type="STRING" id="112498.A0A2D3VL03"/>
<dbReference type="GO" id="GO:0030674">
    <property type="term" value="F:protein-macromolecule adaptor activity"/>
    <property type="evidence" value="ECO:0007669"/>
    <property type="project" value="TreeGrafter"/>
</dbReference>
<dbReference type="OrthoDB" id="548474at2759"/>
<keyword evidence="2" id="KW-1185">Reference proteome</keyword>
<proteinExistence type="predicted"/>
<protein>
    <submittedName>
        <fullName evidence="1">Uncharacterized protein</fullName>
    </submittedName>
</protein>
<evidence type="ECO:0000313" key="1">
    <source>
        <dbReference type="EMBL" id="CZT25311.1"/>
    </source>
</evidence>
<dbReference type="EMBL" id="FJUY01000026">
    <property type="protein sequence ID" value="CZT25311.1"/>
    <property type="molecule type" value="Genomic_DNA"/>
</dbReference>
<accession>A0A2D3VL03</accession>
<dbReference type="AlphaFoldDB" id="A0A2D3VL03"/>
<dbReference type="GO" id="GO:0070682">
    <property type="term" value="P:proteasome regulatory particle assembly"/>
    <property type="evidence" value="ECO:0007669"/>
    <property type="project" value="InterPro"/>
</dbReference>
<dbReference type="PANTHER" id="PTHR40422">
    <property type="entry name" value="TRANSLATION MACHINERY-ASSOCIATED PROTEIN 17"/>
    <property type="match status" value="1"/>
</dbReference>
<organism evidence="1 2">
    <name type="scientific">Ramularia collo-cygni</name>
    <dbReference type="NCBI Taxonomy" id="112498"/>
    <lineage>
        <taxon>Eukaryota</taxon>
        <taxon>Fungi</taxon>
        <taxon>Dikarya</taxon>
        <taxon>Ascomycota</taxon>
        <taxon>Pezizomycotina</taxon>
        <taxon>Dothideomycetes</taxon>
        <taxon>Dothideomycetidae</taxon>
        <taxon>Mycosphaerellales</taxon>
        <taxon>Mycosphaerellaceae</taxon>
        <taxon>Ramularia</taxon>
    </lineage>
</organism>
<reference evidence="1 2" key="1">
    <citation type="submission" date="2016-03" db="EMBL/GenBank/DDBJ databases">
        <authorList>
            <person name="Ploux O."/>
        </authorList>
    </citation>
    <scope>NUCLEOTIDE SEQUENCE [LARGE SCALE GENOMIC DNA]</scope>
    <source>
        <strain evidence="1 2">URUG2</strain>
    </source>
</reference>
<name>A0A2D3VL03_9PEZI</name>
<dbReference type="RefSeq" id="XP_023632034.1">
    <property type="nucleotide sequence ID" value="XM_023776266.1"/>
</dbReference>
<dbReference type="GeneID" id="35606072"/>
<sequence length="123" mass="13457">MSSSSAPISPAAFAAAIHDLPVDALYTKAAELLNQMQHLRDSNAQMQEFADDEVCREAVTENEVVIRRIRERVNLCKTEVEGRGLRWTGEFWDKGAENEVNMNGVVRAADEGAGDDGDAGVHL</sequence>
<dbReference type="Proteomes" id="UP000225277">
    <property type="component" value="Unassembled WGS sequence"/>
</dbReference>
<dbReference type="PANTHER" id="PTHR40422:SF1">
    <property type="entry name" value="TRANSLATION MACHINERY-ASSOCIATED PROTEIN 17"/>
    <property type="match status" value="1"/>
</dbReference>
<evidence type="ECO:0000313" key="2">
    <source>
        <dbReference type="Proteomes" id="UP000225277"/>
    </source>
</evidence>
<gene>
    <name evidence="1" type="ORF">RCC_11039</name>
</gene>